<reference evidence="1" key="1">
    <citation type="submission" date="2021-01" db="EMBL/GenBank/DDBJ databases">
        <title>Adiantum capillus-veneris genome.</title>
        <authorList>
            <person name="Fang Y."/>
            <person name="Liao Q."/>
        </authorList>
    </citation>
    <scope>NUCLEOTIDE SEQUENCE</scope>
    <source>
        <strain evidence="1">H3</strain>
        <tissue evidence="1">Leaf</tissue>
    </source>
</reference>
<protein>
    <submittedName>
        <fullName evidence="1">Uncharacterized protein</fullName>
    </submittedName>
</protein>
<accession>A0A9D4V7D9</accession>
<comment type="caution">
    <text evidence="1">The sequence shown here is derived from an EMBL/GenBank/DDBJ whole genome shotgun (WGS) entry which is preliminary data.</text>
</comment>
<proteinExistence type="predicted"/>
<evidence type="ECO:0000313" key="1">
    <source>
        <dbReference type="EMBL" id="KAI5080852.1"/>
    </source>
</evidence>
<gene>
    <name evidence="1" type="ORF">GOP47_0004035</name>
</gene>
<dbReference type="Proteomes" id="UP000886520">
    <property type="component" value="Chromosome 4"/>
</dbReference>
<evidence type="ECO:0000313" key="2">
    <source>
        <dbReference type="Proteomes" id="UP000886520"/>
    </source>
</evidence>
<organism evidence="1 2">
    <name type="scientific">Adiantum capillus-veneris</name>
    <name type="common">Maidenhair fern</name>
    <dbReference type="NCBI Taxonomy" id="13818"/>
    <lineage>
        <taxon>Eukaryota</taxon>
        <taxon>Viridiplantae</taxon>
        <taxon>Streptophyta</taxon>
        <taxon>Embryophyta</taxon>
        <taxon>Tracheophyta</taxon>
        <taxon>Polypodiopsida</taxon>
        <taxon>Polypodiidae</taxon>
        <taxon>Polypodiales</taxon>
        <taxon>Pteridineae</taxon>
        <taxon>Pteridaceae</taxon>
        <taxon>Vittarioideae</taxon>
        <taxon>Adiantum</taxon>
    </lineage>
</organism>
<sequence>MAWKKQLRELEGLNVPRVAAQLILKWSDDQIDVLFSGLLEVSGQEGLRKWLTEELPSLHGPTGEEKTIEYISEILDEDGKVLINHRTQKFDNEEDFADWRRSLLIGGLLRIGDEQHKAVVVRKLKDLVDGAKYVDAYRQLLNWRVENLEKYKRNDSYAREDEMGKAMLASLKEEGFAQDPILRSDLCLHTGKKDDKPQNQELDVVIFDGKDKAFIGSCKHCLQGTDKVGQRVRDGAIIQERALKADMYPTYKEFAGRRLGLAIRTDHIKPLNEERILKFCGANGVSIYTQSGSSLMRLPNSNARFGYGGLSRPSSFLWCACWASNWRMLNACMT</sequence>
<dbReference type="AlphaFoldDB" id="A0A9D4V7D9"/>
<name>A0A9D4V7D9_ADICA</name>
<keyword evidence="2" id="KW-1185">Reference proteome</keyword>
<dbReference type="EMBL" id="JABFUD020000004">
    <property type="protein sequence ID" value="KAI5080852.1"/>
    <property type="molecule type" value="Genomic_DNA"/>
</dbReference>